<evidence type="ECO:0000256" key="4">
    <source>
        <dbReference type="RuleBase" id="RU366026"/>
    </source>
</evidence>
<evidence type="ECO:0000313" key="8">
    <source>
        <dbReference type="Proteomes" id="UP001162162"/>
    </source>
</evidence>
<dbReference type="SUPFAM" id="SSF89028">
    <property type="entry name" value="Cobalamin adenosyltransferase-like"/>
    <property type="match status" value="1"/>
</dbReference>
<keyword evidence="1 4" id="KW-0808">Transferase</keyword>
<dbReference type="InterPro" id="IPR036451">
    <property type="entry name" value="CblAdoTrfase-like_sf"/>
</dbReference>
<dbReference type="InterPro" id="IPR029499">
    <property type="entry name" value="PduO-typ"/>
</dbReference>
<keyword evidence="3 4" id="KW-0067">ATP-binding</keyword>
<keyword evidence="8" id="KW-1185">Reference proteome</keyword>
<sequence length="237" mass="26784">MMQKNIYEKTVKPNMITFRCSKQLPKKPKEESKVDIPESFNRLGDDGTSKTLNGTVLPKDNQFFNAIGATEELLSFIGLAKEHAHESEQQYTDKLKRIQTIIIDISTAISRSTVNKFVIPSTYTKELEDWIHEYSKQLPPPEQYIVPGLVGDGPRGVPFKVRGGVASASLHVARSVCRKTERVLVPLVREGSLDKEAQVYLNRLSDFLFTIARIAAKHDKRTESIYIPKPDEKVQAQ</sequence>
<proteinExistence type="inferred from homology"/>
<dbReference type="GO" id="GO:0005524">
    <property type="term" value="F:ATP binding"/>
    <property type="evidence" value="ECO:0007669"/>
    <property type="project" value="UniProtKB-UniRule"/>
</dbReference>
<name>A0AAV8YX45_9CUCU</name>
<feature type="compositionally biased region" description="Basic and acidic residues" evidence="5">
    <location>
        <begin position="27"/>
        <end position="36"/>
    </location>
</feature>
<evidence type="ECO:0000256" key="5">
    <source>
        <dbReference type="SAM" id="MobiDB-lite"/>
    </source>
</evidence>
<comment type="similarity">
    <text evidence="4">Belongs to the Cob(I)alamin adenosyltransferase family.</text>
</comment>
<evidence type="ECO:0000313" key="7">
    <source>
        <dbReference type="EMBL" id="KAJ8955264.1"/>
    </source>
</evidence>
<dbReference type="Pfam" id="PF01923">
    <property type="entry name" value="Cob_adeno_trans"/>
    <property type="match status" value="1"/>
</dbReference>
<evidence type="ECO:0000256" key="2">
    <source>
        <dbReference type="ARBA" id="ARBA00022741"/>
    </source>
</evidence>
<feature type="region of interest" description="Disordered" evidence="5">
    <location>
        <begin position="23"/>
        <end position="47"/>
    </location>
</feature>
<accession>A0AAV8YX45</accession>
<keyword evidence="2 4" id="KW-0547">Nucleotide-binding</keyword>
<organism evidence="7 8">
    <name type="scientific">Aromia moschata</name>
    <dbReference type="NCBI Taxonomy" id="1265417"/>
    <lineage>
        <taxon>Eukaryota</taxon>
        <taxon>Metazoa</taxon>
        <taxon>Ecdysozoa</taxon>
        <taxon>Arthropoda</taxon>
        <taxon>Hexapoda</taxon>
        <taxon>Insecta</taxon>
        <taxon>Pterygota</taxon>
        <taxon>Neoptera</taxon>
        <taxon>Endopterygota</taxon>
        <taxon>Coleoptera</taxon>
        <taxon>Polyphaga</taxon>
        <taxon>Cucujiformia</taxon>
        <taxon>Chrysomeloidea</taxon>
        <taxon>Cerambycidae</taxon>
        <taxon>Cerambycinae</taxon>
        <taxon>Callichromatini</taxon>
        <taxon>Aromia</taxon>
    </lineage>
</organism>
<dbReference type="GO" id="GO:0008817">
    <property type="term" value="F:corrinoid adenosyltransferase activity"/>
    <property type="evidence" value="ECO:0007669"/>
    <property type="project" value="TreeGrafter"/>
</dbReference>
<evidence type="ECO:0000256" key="3">
    <source>
        <dbReference type="ARBA" id="ARBA00022840"/>
    </source>
</evidence>
<dbReference type="InterPro" id="IPR016030">
    <property type="entry name" value="CblAdoTrfase-like"/>
</dbReference>
<protein>
    <recommendedName>
        <fullName evidence="6">Cobalamin adenosyltransferase-like domain-containing protein</fullName>
    </recommendedName>
</protein>
<evidence type="ECO:0000259" key="6">
    <source>
        <dbReference type="Pfam" id="PF01923"/>
    </source>
</evidence>
<dbReference type="PANTHER" id="PTHR12213:SF0">
    <property type="entry name" value="CORRINOID ADENOSYLTRANSFERASE MMAB"/>
    <property type="match status" value="1"/>
</dbReference>
<dbReference type="PANTHER" id="PTHR12213">
    <property type="entry name" value="CORRINOID ADENOSYLTRANSFERASE"/>
    <property type="match status" value="1"/>
</dbReference>
<dbReference type="AlphaFoldDB" id="A0AAV8YX45"/>
<gene>
    <name evidence="7" type="ORF">NQ318_000291</name>
</gene>
<comment type="caution">
    <text evidence="7">The sequence shown here is derived from an EMBL/GenBank/DDBJ whole genome shotgun (WGS) entry which is preliminary data.</text>
</comment>
<evidence type="ECO:0000256" key="1">
    <source>
        <dbReference type="ARBA" id="ARBA00022679"/>
    </source>
</evidence>
<dbReference type="NCBIfam" id="TIGR00636">
    <property type="entry name" value="PduO_Nterm"/>
    <property type="match status" value="1"/>
</dbReference>
<feature type="domain" description="Cobalamin adenosyltransferase-like" evidence="6">
    <location>
        <begin position="42"/>
        <end position="214"/>
    </location>
</feature>
<dbReference type="EMBL" id="JAPWTK010000039">
    <property type="protein sequence ID" value="KAJ8955264.1"/>
    <property type="molecule type" value="Genomic_DNA"/>
</dbReference>
<dbReference type="Proteomes" id="UP001162162">
    <property type="component" value="Unassembled WGS sequence"/>
</dbReference>
<reference evidence="7" key="1">
    <citation type="journal article" date="2023" name="Insect Mol. Biol.">
        <title>Genome sequencing provides insights into the evolution of gene families encoding plant cell wall-degrading enzymes in longhorned beetles.</title>
        <authorList>
            <person name="Shin N.R."/>
            <person name="Okamura Y."/>
            <person name="Kirsch R."/>
            <person name="Pauchet Y."/>
        </authorList>
    </citation>
    <scope>NUCLEOTIDE SEQUENCE</scope>
    <source>
        <strain evidence="7">AMC_N1</strain>
    </source>
</reference>
<dbReference type="Gene3D" id="1.20.1200.10">
    <property type="entry name" value="Cobalamin adenosyltransferase-like"/>
    <property type="match status" value="1"/>
</dbReference>